<dbReference type="CDD" id="cd21151">
    <property type="entry name" value="PUA_Nip7-like"/>
    <property type="match status" value="1"/>
</dbReference>
<proteinExistence type="predicted"/>
<accession>A0AA38PGM5</accession>
<dbReference type="EMBL" id="MU806011">
    <property type="protein sequence ID" value="KAJ3842275.1"/>
    <property type="molecule type" value="Genomic_DNA"/>
</dbReference>
<dbReference type="InterPro" id="IPR005155">
    <property type="entry name" value="UPF0113_PUA"/>
</dbReference>
<dbReference type="Gene3D" id="1.20.1280.50">
    <property type="match status" value="1"/>
</dbReference>
<organism evidence="2 3">
    <name type="scientific">Lentinula raphanica</name>
    <dbReference type="NCBI Taxonomy" id="153919"/>
    <lineage>
        <taxon>Eukaryota</taxon>
        <taxon>Fungi</taxon>
        <taxon>Dikarya</taxon>
        <taxon>Basidiomycota</taxon>
        <taxon>Agaricomycotina</taxon>
        <taxon>Agaricomycetes</taxon>
        <taxon>Agaricomycetidae</taxon>
        <taxon>Agaricales</taxon>
        <taxon>Marasmiineae</taxon>
        <taxon>Omphalotaceae</taxon>
        <taxon>Lentinula</taxon>
    </lineage>
</organism>
<gene>
    <name evidence="2" type="ORF">F5878DRAFT_407833</name>
</gene>
<evidence type="ECO:0000313" key="3">
    <source>
        <dbReference type="Proteomes" id="UP001163846"/>
    </source>
</evidence>
<dbReference type="InterPro" id="IPR001810">
    <property type="entry name" value="F-box_dom"/>
</dbReference>
<protein>
    <recommendedName>
        <fullName evidence="1">F-box domain-containing protein</fullName>
    </recommendedName>
</protein>
<feature type="domain" description="F-box" evidence="1">
    <location>
        <begin position="159"/>
        <end position="210"/>
    </location>
</feature>
<keyword evidence="3" id="KW-1185">Reference proteome</keyword>
<name>A0AA38PGM5_9AGAR</name>
<evidence type="ECO:0000313" key="2">
    <source>
        <dbReference type="EMBL" id="KAJ3842275.1"/>
    </source>
</evidence>
<dbReference type="AlphaFoldDB" id="A0AA38PGM5"/>
<evidence type="ECO:0000259" key="1">
    <source>
        <dbReference type="Pfam" id="PF12937"/>
    </source>
</evidence>
<dbReference type="Pfam" id="PF12937">
    <property type="entry name" value="F-box-like"/>
    <property type="match status" value="1"/>
</dbReference>
<sequence length="688" mass="76920">MINMPFSLLDRFRSRLQRNKNWKLSNKVHKYQTPVQRSSQESDDSEFTQVTKTSFDTVASLASISTISTSVSTHSIPIPSATDINALQTNDLPSSKEVTEIHTVLDAKRRKTFELERRKEVLDRQRKFLDRQLHLLDEELGEMTEDVVKYKGVVGCSMRNIPSDLLLEIFQHYVAESDCTSSLGSATTLTHVCRTWRQIALSCPALWITLTASHINERVATNVLERLNQVRAATGIPLAWYIDLRRMTEVEDETFQRVSSELVHASVDQVQRWKSFSLHCEDELFTSGAHEDLFPAISNAPMLESLDFAFSPQNEEWSPTHWVLSIARAAPALRNIQLKLPSLLVRDLSTLHLSHLESLTIDLPTITPAALLLILGNVAPSLKACHVRIDGLVNLDSDEVDDDAGFSPIVVHSCLEVFELRLSRGASPETLSYLFDHLECPRMCDVTLEVGQFESAESHSLSLPDDLELSWPHDSFNGFLERASSCVTSLCLGFNPSSPESADNAWGGMGSLGSELESEHVQAYLDLKNIGESLVTLHVRRDKPVWPELLEYLTLSVPAGSPSTCSFSSGSLENFNAQPLRRLEDIALDIDPIFQVLPMRDLVRSRWNDNPVYSSSSSAARLRSFAVTLCFPDIPNLELDSAAARKVFERITQGDDSNGKLDVSFHRRTYAMMPMDVPLVPLGSELTV</sequence>
<comment type="caution">
    <text evidence="2">The sequence shown here is derived from an EMBL/GenBank/DDBJ whole genome shotgun (WGS) entry which is preliminary data.</text>
</comment>
<reference evidence="2" key="1">
    <citation type="submission" date="2022-08" db="EMBL/GenBank/DDBJ databases">
        <authorList>
            <consortium name="DOE Joint Genome Institute"/>
            <person name="Min B."/>
            <person name="Riley R."/>
            <person name="Sierra-Patev S."/>
            <person name="Naranjo-Ortiz M."/>
            <person name="Looney B."/>
            <person name="Konkel Z."/>
            <person name="Slot J.C."/>
            <person name="Sakamoto Y."/>
            <person name="Steenwyk J.L."/>
            <person name="Rokas A."/>
            <person name="Carro J."/>
            <person name="Camarero S."/>
            <person name="Ferreira P."/>
            <person name="Molpeceres G."/>
            <person name="Ruiz-Duenas F.J."/>
            <person name="Serrano A."/>
            <person name="Henrissat B."/>
            <person name="Drula E."/>
            <person name="Hughes K.W."/>
            <person name="Mata J.L."/>
            <person name="Ishikawa N.K."/>
            <person name="Vargas-Isla R."/>
            <person name="Ushijima S."/>
            <person name="Smith C.A."/>
            <person name="Ahrendt S."/>
            <person name="Andreopoulos W."/>
            <person name="He G."/>
            <person name="Labutti K."/>
            <person name="Lipzen A."/>
            <person name="Ng V."/>
            <person name="Sandor L."/>
            <person name="Barry K."/>
            <person name="Martinez A.T."/>
            <person name="Xiao Y."/>
            <person name="Gibbons J.G."/>
            <person name="Terashima K."/>
            <person name="Hibbett D.S."/>
            <person name="Grigoriev I.V."/>
        </authorList>
    </citation>
    <scope>NUCLEOTIDE SEQUENCE</scope>
    <source>
        <strain evidence="2">TFB9207</strain>
    </source>
</reference>
<dbReference type="Proteomes" id="UP001163846">
    <property type="component" value="Unassembled WGS sequence"/>
</dbReference>